<dbReference type="OrthoDB" id="3981129at2"/>
<dbReference type="RefSeq" id="WP_090895233.1">
    <property type="nucleotide sequence ID" value="NZ_CZPZ01000006.1"/>
</dbReference>
<feature type="signal peptide" evidence="1">
    <location>
        <begin position="1"/>
        <end position="25"/>
    </location>
</feature>
<dbReference type="InterPro" id="IPR005532">
    <property type="entry name" value="SUMF_dom"/>
</dbReference>
<feature type="domain" description="Sulfatase-modifying factor enzyme-like" evidence="2">
    <location>
        <begin position="33"/>
        <end position="258"/>
    </location>
</feature>
<name>A0A0S4LAJ5_9BACT</name>
<dbReference type="Pfam" id="PF03781">
    <property type="entry name" value="FGE-sulfatase"/>
    <property type="match status" value="1"/>
</dbReference>
<dbReference type="EMBL" id="CZPZ01000006">
    <property type="protein sequence ID" value="CUS33656.1"/>
    <property type="molecule type" value="Genomic_DNA"/>
</dbReference>
<dbReference type="STRING" id="1742973.COMA2_140010"/>
<evidence type="ECO:0000313" key="4">
    <source>
        <dbReference type="Proteomes" id="UP000198736"/>
    </source>
</evidence>
<gene>
    <name evidence="3" type="ORF">COMA2_140010</name>
</gene>
<feature type="chain" id="PRO_5006623780" description="Sulfatase-modifying factor enzyme-like domain-containing protein" evidence="1">
    <location>
        <begin position="26"/>
        <end position="321"/>
    </location>
</feature>
<evidence type="ECO:0000256" key="1">
    <source>
        <dbReference type="SAM" id="SignalP"/>
    </source>
</evidence>
<dbReference type="Proteomes" id="UP000198736">
    <property type="component" value="Unassembled WGS sequence"/>
</dbReference>
<proteinExistence type="predicted"/>
<keyword evidence="4" id="KW-1185">Reference proteome</keyword>
<sequence>MRSRIVLQVGLGAALMVEVFALAIAADTQSSDKDMVLIPKGEFTMGSSEHSDEAQHQVVLDAYLIDKFEASNARYKEFMKVAGHPAPAYWDDPRLNKSNHPVVGVSWTDASAFCKWDGKRLPTEAEWERAAKGPQGENHYPWGHMLDPKKANYGQLVGKTTSVDSYPDGVSGFGVYNMAGNVFEWVEDWYELKYYKESPALNPRGAEKGYNFANQGPVRVLRGGSWLAPESSLHTSHRFWNQPDNNSYGVGLGFRCAKSVQTVSDEAVQTGRDAFIQALVAMGAEKHAEALTAIEKALASDPGNQEYLATRDLIKKSMKKK</sequence>
<protein>
    <recommendedName>
        <fullName evidence="2">Sulfatase-modifying factor enzyme-like domain-containing protein</fullName>
    </recommendedName>
</protein>
<dbReference type="PANTHER" id="PTHR23150">
    <property type="entry name" value="SULFATASE MODIFYING FACTOR 1, 2"/>
    <property type="match status" value="1"/>
</dbReference>
<accession>A0A0S4LAJ5</accession>
<dbReference type="InterPro" id="IPR042095">
    <property type="entry name" value="SUMF_sf"/>
</dbReference>
<dbReference type="InterPro" id="IPR016187">
    <property type="entry name" value="CTDL_fold"/>
</dbReference>
<dbReference type="AlphaFoldDB" id="A0A0S4LAJ5"/>
<dbReference type="PANTHER" id="PTHR23150:SF19">
    <property type="entry name" value="FORMYLGLYCINE-GENERATING ENZYME"/>
    <property type="match status" value="1"/>
</dbReference>
<dbReference type="GO" id="GO:0120147">
    <property type="term" value="F:formylglycine-generating oxidase activity"/>
    <property type="evidence" value="ECO:0007669"/>
    <property type="project" value="TreeGrafter"/>
</dbReference>
<dbReference type="Gene3D" id="3.90.1580.10">
    <property type="entry name" value="paralog of FGE (formylglycine-generating enzyme)"/>
    <property type="match status" value="1"/>
</dbReference>
<evidence type="ECO:0000313" key="3">
    <source>
        <dbReference type="EMBL" id="CUS33656.1"/>
    </source>
</evidence>
<reference evidence="4" key="1">
    <citation type="submission" date="2015-10" db="EMBL/GenBank/DDBJ databases">
        <authorList>
            <person name="Luecker S."/>
            <person name="Luecker S."/>
        </authorList>
    </citation>
    <scope>NUCLEOTIDE SEQUENCE [LARGE SCALE GENOMIC DNA]</scope>
</reference>
<evidence type="ECO:0000259" key="2">
    <source>
        <dbReference type="Pfam" id="PF03781"/>
    </source>
</evidence>
<keyword evidence="1" id="KW-0732">Signal</keyword>
<dbReference type="SUPFAM" id="SSF56436">
    <property type="entry name" value="C-type lectin-like"/>
    <property type="match status" value="1"/>
</dbReference>
<dbReference type="InterPro" id="IPR051043">
    <property type="entry name" value="Sulfatase_Mod_Factor_Kinase"/>
</dbReference>
<organism evidence="3 4">
    <name type="scientific">Candidatus Nitrospira nitrificans</name>
    <dbReference type="NCBI Taxonomy" id="1742973"/>
    <lineage>
        <taxon>Bacteria</taxon>
        <taxon>Pseudomonadati</taxon>
        <taxon>Nitrospirota</taxon>
        <taxon>Nitrospiria</taxon>
        <taxon>Nitrospirales</taxon>
        <taxon>Nitrospiraceae</taxon>
        <taxon>Nitrospira</taxon>
    </lineage>
</organism>